<protein>
    <recommendedName>
        <fullName evidence="3">Isochorismatase-like domain-containing protein</fullName>
    </recommendedName>
</protein>
<dbReference type="InterPro" id="IPR000868">
    <property type="entry name" value="Isochorismatase-like_dom"/>
</dbReference>
<dbReference type="RefSeq" id="XP_064710290.1">
    <property type="nucleotide sequence ID" value="XM_064851287.1"/>
</dbReference>
<reference evidence="4 5" key="1">
    <citation type="submission" date="2023-08" db="EMBL/GenBank/DDBJ databases">
        <title>Black Yeasts Isolated from many extreme environments.</title>
        <authorList>
            <person name="Coleine C."/>
            <person name="Stajich J.E."/>
            <person name="Selbmann L."/>
        </authorList>
    </citation>
    <scope>NUCLEOTIDE SEQUENCE [LARGE SCALE GENOMIC DNA]</scope>
    <source>
        <strain evidence="4 5">CCFEE 5792</strain>
    </source>
</reference>
<dbReference type="Gene3D" id="3.40.50.850">
    <property type="entry name" value="Isochorismatase-like"/>
    <property type="match status" value="1"/>
</dbReference>
<comment type="similarity">
    <text evidence="1">Belongs to the isochorismatase family.</text>
</comment>
<evidence type="ECO:0000313" key="4">
    <source>
        <dbReference type="EMBL" id="KAK5061193.1"/>
    </source>
</evidence>
<evidence type="ECO:0000313" key="5">
    <source>
        <dbReference type="Proteomes" id="UP001358417"/>
    </source>
</evidence>
<dbReference type="AlphaFoldDB" id="A0AAV9NLY0"/>
<dbReference type="Proteomes" id="UP001358417">
    <property type="component" value="Unassembled WGS sequence"/>
</dbReference>
<gene>
    <name evidence="4" type="ORF">LTR84_007735</name>
</gene>
<dbReference type="PANTHER" id="PTHR43540:SF1">
    <property type="entry name" value="ISOCHORISMATASE HYDROLASE"/>
    <property type="match status" value="1"/>
</dbReference>
<feature type="domain" description="Isochorismatase-like" evidence="3">
    <location>
        <begin position="15"/>
        <end position="205"/>
    </location>
</feature>
<organism evidence="4 5">
    <name type="scientific">Exophiala bonariae</name>
    <dbReference type="NCBI Taxonomy" id="1690606"/>
    <lineage>
        <taxon>Eukaryota</taxon>
        <taxon>Fungi</taxon>
        <taxon>Dikarya</taxon>
        <taxon>Ascomycota</taxon>
        <taxon>Pezizomycotina</taxon>
        <taxon>Eurotiomycetes</taxon>
        <taxon>Chaetothyriomycetidae</taxon>
        <taxon>Chaetothyriales</taxon>
        <taxon>Herpotrichiellaceae</taxon>
        <taxon>Exophiala</taxon>
    </lineage>
</organism>
<dbReference type="InterPro" id="IPR036380">
    <property type="entry name" value="Isochorismatase-like_sf"/>
</dbReference>
<sequence>MSHPPTISSAANTPTALLLIDIQVGLNTSNGYFGSERSTPSFENNVQSLLSAARQYNDKPSTTLPITIIHVFHKSVNADSPLFPHSSDHPGGIDFQPCAQPVESSEYETVFSKSTNSAFINTPLETHLRSKAIGQLILAGIASDHCVSTSTRAAADLAVVERRNIFIVSDATAAFNKGGFDAETVHRVSLASLDKEFANVVSTNEVLTGLALAN</sequence>
<evidence type="ECO:0000256" key="2">
    <source>
        <dbReference type="ARBA" id="ARBA00022801"/>
    </source>
</evidence>
<dbReference type="SUPFAM" id="SSF52499">
    <property type="entry name" value="Isochorismatase-like hydrolases"/>
    <property type="match status" value="1"/>
</dbReference>
<dbReference type="EMBL" id="JAVRRD010000003">
    <property type="protein sequence ID" value="KAK5061193.1"/>
    <property type="molecule type" value="Genomic_DNA"/>
</dbReference>
<accession>A0AAV9NLY0</accession>
<keyword evidence="2" id="KW-0378">Hydrolase</keyword>
<dbReference type="GeneID" id="89975900"/>
<dbReference type="InterPro" id="IPR050272">
    <property type="entry name" value="Isochorismatase-like_hydrls"/>
</dbReference>
<proteinExistence type="inferred from homology"/>
<evidence type="ECO:0000256" key="1">
    <source>
        <dbReference type="ARBA" id="ARBA00006336"/>
    </source>
</evidence>
<name>A0AAV9NLY0_9EURO</name>
<keyword evidence="5" id="KW-1185">Reference proteome</keyword>
<dbReference type="Pfam" id="PF00857">
    <property type="entry name" value="Isochorismatase"/>
    <property type="match status" value="1"/>
</dbReference>
<evidence type="ECO:0000259" key="3">
    <source>
        <dbReference type="Pfam" id="PF00857"/>
    </source>
</evidence>
<comment type="caution">
    <text evidence="4">The sequence shown here is derived from an EMBL/GenBank/DDBJ whole genome shotgun (WGS) entry which is preliminary data.</text>
</comment>
<dbReference type="PANTHER" id="PTHR43540">
    <property type="entry name" value="PEROXYUREIDOACRYLATE/UREIDOACRYLATE AMIDOHYDROLASE-RELATED"/>
    <property type="match status" value="1"/>
</dbReference>
<dbReference type="GO" id="GO:0016787">
    <property type="term" value="F:hydrolase activity"/>
    <property type="evidence" value="ECO:0007669"/>
    <property type="project" value="UniProtKB-KW"/>
</dbReference>